<dbReference type="eggNOG" id="ENOG502TIK0">
    <property type="taxonomic scope" value="Eukaryota"/>
</dbReference>
<keyword evidence="3" id="KW-1185">Reference proteome</keyword>
<feature type="region of interest" description="Disordered" evidence="1">
    <location>
        <begin position="64"/>
        <end position="125"/>
    </location>
</feature>
<name>G0NUZ9_CAEBE</name>
<feature type="region of interest" description="Disordered" evidence="1">
    <location>
        <begin position="1"/>
        <end position="26"/>
    </location>
</feature>
<dbReference type="Proteomes" id="UP000008068">
    <property type="component" value="Unassembled WGS sequence"/>
</dbReference>
<evidence type="ECO:0000313" key="2">
    <source>
        <dbReference type="EMBL" id="EGT38015.1"/>
    </source>
</evidence>
<proteinExistence type="predicted"/>
<dbReference type="OMA" id="GENNGEC"/>
<accession>G0NUZ9</accession>
<reference evidence="3" key="1">
    <citation type="submission" date="2011-07" db="EMBL/GenBank/DDBJ databases">
        <authorList>
            <consortium name="Caenorhabditis brenneri Sequencing and Analysis Consortium"/>
            <person name="Wilson R.K."/>
        </authorList>
    </citation>
    <scope>NUCLEOTIDE SEQUENCE [LARGE SCALE GENOMIC DNA]</scope>
    <source>
        <strain evidence="3">PB2801</strain>
    </source>
</reference>
<feature type="compositionally biased region" description="Polar residues" evidence="1">
    <location>
        <begin position="105"/>
        <end position="116"/>
    </location>
</feature>
<dbReference type="InParanoid" id="G0NUZ9"/>
<dbReference type="OrthoDB" id="5865857at2759"/>
<evidence type="ECO:0000313" key="3">
    <source>
        <dbReference type="Proteomes" id="UP000008068"/>
    </source>
</evidence>
<feature type="compositionally biased region" description="Basic and acidic residues" evidence="1">
    <location>
        <begin position="70"/>
        <end position="79"/>
    </location>
</feature>
<evidence type="ECO:0000256" key="1">
    <source>
        <dbReference type="SAM" id="MobiDB-lite"/>
    </source>
</evidence>
<protein>
    <recommendedName>
        <fullName evidence="4">DET1- and DDB1-associated protein 1</fullName>
    </recommendedName>
</protein>
<sequence length="125" mass="14293">MSHSTFAPFPCRNPDSFSKYKSKTEITKKTENKPVVFRNVEGENNGDFYKIKGPKTPFLLNHLEQNYVERQQEPDEKKTTSRPGSSSGTKREHSRSTSDSDEQLNDPNVPSTSSQVSRKRQRNEA</sequence>
<dbReference type="EMBL" id="GL379952">
    <property type="protein sequence ID" value="EGT38015.1"/>
    <property type="molecule type" value="Genomic_DNA"/>
</dbReference>
<feature type="compositionally biased region" description="Basic and acidic residues" evidence="1">
    <location>
        <begin position="89"/>
        <end position="98"/>
    </location>
</feature>
<evidence type="ECO:0008006" key="4">
    <source>
        <dbReference type="Google" id="ProtNLM"/>
    </source>
</evidence>
<gene>
    <name evidence="2" type="ORF">CAEBREN_11485</name>
</gene>
<dbReference type="FunCoup" id="G0NUZ9">
    <property type="interactions" value="1640"/>
</dbReference>
<dbReference type="HOGENOM" id="CLU_163564_0_0_1"/>
<dbReference type="AlphaFoldDB" id="G0NUZ9"/>
<organism evidence="3">
    <name type="scientific">Caenorhabditis brenneri</name>
    <name type="common">Nematode worm</name>
    <dbReference type="NCBI Taxonomy" id="135651"/>
    <lineage>
        <taxon>Eukaryota</taxon>
        <taxon>Metazoa</taxon>
        <taxon>Ecdysozoa</taxon>
        <taxon>Nematoda</taxon>
        <taxon>Chromadorea</taxon>
        <taxon>Rhabditida</taxon>
        <taxon>Rhabditina</taxon>
        <taxon>Rhabditomorpha</taxon>
        <taxon>Rhabditoidea</taxon>
        <taxon>Rhabditidae</taxon>
        <taxon>Peloderinae</taxon>
        <taxon>Caenorhabditis</taxon>
    </lineage>
</organism>